<dbReference type="EMBL" id="LQYN01000039">
    <property type="protein sequence ID" value="KYD07825.1"/>
    <property type="molecule type" value="Genomic_DNA"/>
</dbReference>
<dbReference type="PANTHER" id="PTHR38435:SF2">
    <property type="entry name" value="DUF871 DOMAIN-CONTAINING PROTEIN"/>
    <property type="match status" value="1"/>
</dbReference>
<dbReference type="PATRIC" id="fig|46224.3.peg.2676"/>
<dbReference type="InterPro" id="IPR043797">
    <property type="entry name" value="MupG_N"/>
</dbReference>
<evidence type="ECO:0000313" key="4">
    <source>
        <dbReference type="Proteomes" id="UP000075666"/>
    </source>
</evidence>
<gene>
    <name evidence="3" type="ORF">B4102_0459</name>
</gene>
<evidence type="ECO:0000259" key="2">
    <source>
        <dbReference type="Pfam" id="PF19200"/>
    </source>
</evidence>
<dbReference type="Pfam" id="PF19200">
    <property type="entry name" value="MupG_N"/>
    <property type="match status" value="1"/>
</dbReference>
<dbReference type="Proteomes" id="UP000075666">
    <property type="component" value="Unassembled WGS sequence"/>
</dbReference>
<sequence>MLGISVYLSEPIENQREYIQKLSDKGFQSIFTSLHIPEDNPDLFKGRLIELGAIAKQNNMELIADISPKSLHYLGYTWETADQLLTWGLTGLRIDYGVEENIIAQQSNKMKIALNASTITEESLNRLKSYGLNTSSVEAWHNFYPRPETGLEREEFHEQNQWLKSEGLKVMAFIPGDKKRRGPLFKGLPTLEDHRALSPFVAFCDLKFKEKVDKILVGDFELSDFVLEQFSALHRDGYFLIRAKSYTENKEMLNVFEKIQTNRLDSARDCIRSMESREYGLIGTNPVEPFHTIKRSIGSITVDNKNYGRYQGEIQITKTSLDEDEKVNVIGRVIEEDIPLLKYIKGGKKFKICWI</sequence>
<evidence type="ECO:0000313" key="3">
    <source>
        <dbReference type="EMBL" id="KYD07825.1"/>
    </source>
</evidence>
<dbReference type="InterPro" id="IPR017853">
    <property type="entry name" value="GH"/>
</dbReference>
<proteinExistence type="predicted"/>
<dbReference type="Gene3D" id="3.20.20.70">
    <property type="entry name" value="Aldolase class I"/>
    <property type="match status" value="1"/>
</dbReference>
<dbReference type="InterPro" id="IPR043894">
    <property type="entry name" value="MupG_C"/>
</dbReference>
<dbReference type="PANTHER" id="PTHR38435">
    <property type="match status" value="1"/>
</dbReference>
<evidence type="ECO:0008006" key="5">
    <source>
        <dbReference type="Google" id="ProtNLM"/>
    </source>
</evidence>
<dbReference type="InterPro" id="IPR013785">
    <property type="entry name" value="Aldolase_TIM"/>
</dbReference>
<name>A0A150L6B6_9BACI</name>
<dbReference type="AlphaFoldDB" id="A0A150L6B6"/>
<dbReference type="Gene3D" id="2.40.100.10">
    <property type="entry name" value="Cyclophilin-like"/>
    <property type="match status" value="1"/>
</dbReference>
<dbReference type="SUPFAM" id="SSF50891">
    <property type="entry name" value="Cyclophilin-like"/>
    <property type="match status" value="1"/>
</dbReference>
<dbReference type="SUPFAM" id="SSF51445">
    <property type="entry name" value="(Trans)glycosidases"/>
    <property type="match status" value="1"/>
</dbReference>
<keyword evidence="4" id="KW-1185">Reference proteome</keyword>
<feature type="domain" description="6-phospho-N-acetylmuramidase C-terminal" evidence="1">
    <location>
        <begin position="247"/>
        <end position="352"/>
    </location>
</feature>
<evidence type="ECO:0000259" key="1">
    <source>
        <dbReference type="Pfam" id="PF05913"/>
    </source>
</evidence>
<dbReference type="InterPro" id="IPR029000">
    <property type="entry name" value="Cyclophilin-like_dom_sf"/>
</dbReference>
<dbReference type="InterPro" id="IPR008589">
    <property type="entry name" value="MupG"/>
</dbReference>
<comment type="caution">
    <text evidence="3">The sequence shown here is derived from an EMBL/GenBank/DDBJ whole genome shotgun (WGS) entry which is preliminary data.</text>
</comment>
<protein>
    <recommendedName>
        <fullName evidence="5">Cell surface protein</fullName>
    </recommendedName>
</protein>
<dbReference type="STRING" id="46224.B4102_0459"/>
<organism evidence="3 4">
    <name type="scientific">Heyndrickxia sporothermodurans</name>
    <dbReference type="NCBI Taxonomy" id="46224"/>
    <lineage>
        <taxon>Bacteria</taxon>
        <taxon>Bacillati</taxon>
        <taxon>Bacillota</taxon>
        <taxon>Bacilli</taxon>
        <taxon>Bacillales</taxon>
        <taxon>Bacillaceae</taxon>
        <taxon>Heyndrickxia</taxon>
    </lineage>
</organism>
<dbReference type="Pfam" id="PF05913">
    <property type="entry name" value="MupG_C"/>
    <property type="match status" value="1"/>
</dbReference>
<feature type="domain" description="6-phospho-N-acetylmuramidase N-terminal" evidence="2">
    <location>
        <begin position="2"/>
        <end position="231"/>
    </location>
</feature>
<reference evidence="3 4" key="1">
    <citation type="submission" date="2016-01" db="EMBL/GenBank/DDBJ databases">
        <title>Genome Sequences of Twelve Sporeforming Bacillus Species Isolated from Foods.</title>
        <authorList>
            <person name="Berendsen E.M."/>
            <person name="Wells-Bennik M.H."/>
            <person name="Krawcyk A.O."/>
            <person name="De Jong A."/>
            <person name="Holsappel S."/>
            <person name="Eijlander R.T."/>
            <person name="Kuipers O.P."/>
        </authorList>
    </citation>
    <scope>NUCLEOTIDE SEQUENCE [LARGE SCALE GENOMIC DNA]</scope>
    <source>
        <strain evidence="3 4">B4102</strain>
    </source>
</reference>
<accession>A0A150L6B6</accession>
<dbReference type="OrthoDB" id="5809921at2"/>